<proteinExistence type="inferred from homology"/>
<sequence>MRRLFAIASTAKRFVRRNLQGKGNPRTAPSTFDLCWGRRDFSGHSYDYREKLRNGLSDIKLDDAVDLFSEMVKSRPFPSIIEFSKLLSGIAKMNKLDAVISMGEQMQKAGDFTQISDVVALVDQIVELGYHQPNTVTFNTLIHGLFLHNKASEAVALVDRMAEKGCLPNLVTYGTVVNGLCKRGDIDLALHLLKNMEQGKIEADVVIYNTVIDGLCKYKHVNDALNLFNKMESKGVRATVVTYSSLISCLSNYGKSSDASRLLSDMIEKKINLNVVTFSALIDAFGKDGETFRG</sequence>
<accession>A0ABM0XEN5</accession>
<dbReference type="InterPro" id="IPR011990">
    <property type="entry name" value="TPR-like_helical_dom_sf"/>
</dbReference>
<reference evidence="4" key="1">
    <citation type="journal article" date="2014" name="Nat. Commun.">
        <title>The emerging biofuel crop Camelina sativa retains a highly undifferentiated hexaploid genome structure.</title>
        <authorList>
            <person name="Kagale S."/>
            <person name="Koh C."/>
            <person name="Nixon J."/>
            <person name="Bollina V."/>
            <person name="Clarke W.E."/>
            <person name="Tuteja R."/>
            <person name="Spillane C."/>
            <person name="Robinson S.J."/>
            <person name="Links M.G."/>
            <person name="Clarke C."/>
            <person name="Higgins E.E."/>
            <person name="Huebert T."/>
            <person name="Sharpe A.G."/>
            <person name="Parkin I.A."/>
        </authorList>
    </citation>
    <scope>NUCLEOTIDE SEQUENCE [LARGE SCALE GENOMIC DNA]</scope>
    <source>
        <strain evidence="4">cv. DH55</strain>
    </source>
</reference>
<feature type="repeat" description="PPR" evidence="3">
    <location>
        <begin position="169"/>
        <end position="203"/>
    </location>
</feature>
<gene>
    <name evidence="5" type="primary">LOC104763101</name>
</gene>
<name>A0ABM0XEN5_CAMSA</name>
<comment type="similarity">
    <text evidence="1">Belongs to the PPR family. P subfamily.</text>
</comment>
<evidence type="ECO:0000313" key="5">
    <source>
        <dbReference type="RefSeq" id="XP_010484817.1"/>
    </source>
</evidence>
<evidence type="ECO:0000256" key="3">
    <source>
        <dbReference type="PROSITE-ProRule" id="PRU00708"/>
    </source>
</evidence>
<feature type="repeat" description="PPR" evidence="3">
    <location>
        <begin position="239"/>
        <end position="273"/>
    </location>
</feature>
<dbReference type="Pfam" id="PF13041">
    <property type="entry name" value="PPR_2"/>
    <property type="match status" value="2"/>
</dbReference>
<feature type="repeat" description="PPR" evidence="3">
    <location>
        <begin position="204"/>
        <end position="238"/>
    </location>
</feature>
<evidence type="ECO:0000256" key="1">
    <source>
        <dbReference type="ARBA" id="ARBA00007626"/>
    </source>
</evidence>
<dbReference type="PROSITE" id="PS51375">
    <property type="entry name" value="PPR"/>
    <property type="match status" value="4"/>
</dbReference>
<evidence type="ECO:0000256" key="2">
    <source>
        <dbReference type="ARBA" id="ARBA00022737"/>
    </source>
</evidence>
<dbReference type="Proteomes" id="UP000694864">
    <property type="component" value="Chromosome 18"/>
</dbReference>
<dbReference type="PANTHER" id="PTHR47941">
    <property type="entry name" value="PENTATRICOPEPTIDE REPEAT-CONTAINING PROTEIN 3, MITOCHONDRIAL"/>
    <property type="match status" value="1"/>
</dbReference>
<organism evidence="4 5">
    <name type="scientific">Camelina sativa</name>
    <name type="common">False flax</name>
    <name type="synonym">Myagrum sativum</name>
    <dbReference type="NCBI Taxonomy" id="90675"/>
    <lineage>
        <taxon>Eukaryota</taxon>
        <taxon>Viridiplantae</taxon>
        <taxon>Streptophyta</taxon>
        <taxon>Embryophyta</taxon>
        <taxon>Tracheophyta</taxon>
        <taxon>Spermatophyta</taxon>
        <taxon>Magnoliopsida</taxon>
        <taxon>eudicotyledons</taxon>
        <taxon>Gunneridae</taxon>
        <taxon>Pentapetalae</taxon>
        <taxon>rosids</taxon>
        <taxon>malvids</taxon>
        <taxon>Brassicales</taxon>
        <taxon>Brassicaceae</taxon>
        <taxon>Camelineae</taxon>
        <taxon>Camelina</taxon>
    </lineage>
</organism>
<dbReference type="GeneID" id="104763101"/>
<dbReference type="InterPro" id="IPR002885">
    <property type="entry name" value="PPR_rpt"/>
</dbReference>
<feature type="repeat" description="PPR" evidence="3">
    <location>
        <begin position="134"/>
        <end position="168"/>
    </location>
</feature>
<evidence type="ECO:0000313" key="4">
    <source>
        <dbReference type="Proteomes" id="UP000694864"/>
    </source>
</evidence>
<keyword evidence="4" id="KW-1185">Reference proteome</keyword>
<dbReference type="Gene3D" id="1.25.40.10">
    <property type="entry name" value="Tetratricopeptide repeat domain"/>
    <property type="match status" value="2"/>
</dbReference>
<reference evidence="5" key="2">
    <citation type="submission" date="2025-08" db="UniProtKB">
        <authorList>
            <consortium name="RefSeq"/>
        </authorList>
    </citation>
    <scope>IDENTIFICATION</scope>
    <source>
        <tissue evidence="5">Leaf</tissue>
    </source>
</reference>
<protein>
    <submittedName>
        <fullName evidence="5">Pentatricopeptide repeat-containing protein At1g62590-like</fullName>
    </submittedName>
</protein>
<dbReference type="RefSeq" id="XP_010484817.1">
    <property type="nucleotide sequence ID" value="XM_010486515.1"/>
</dbReference>
<dbReference type="Pfam" id="PF01535">
    <property type="entry name" value="PPR"/>
    <property type="match status" value="1"/>
</dbReference>
<dbReference type="NCBIfam" id="TIGR00756">
    <property type="entry name" value="PPR"/>
    <property type="match status" value="4"/>
</dbReference>
<keyword evidence="2" id="KW-0677">Repeat</keyword>